<name>A0A2I2KJY6_9ACTN</name>
<reference evidence="3 4" key="1">
    <citation type="submission" date="2017-06" db="EMBL/GenBank/DDBJ databases">
        <authorList>
            <person name="Kim H.J."/>
            <person name="Triplett B.A."/>
        </authorList>
    </citation>
    <scope>NUCLEOTIDE SEQUENCE [LARGE SCALE GENOMIC DNA]</scope>
    <source>
        <strain evidence="3">FRACA_ARgP5</strain>
    </source>
</reference>
<dbReference type="PANTHER" id="PTHR34293">
    <property type="entry name" value="HTH-TYPE TRANSCRIPTIONAL REGULATOR TRMBL2"/>
    <property type="match status" value="1"/>
</dbReference>
<protein>
    <submittedName>
        <fullName evidence="3">Putative transcriptional regulator</fullName>
    </submittedName>
</protein>
<dbReference type="InterPro" id="IPR051797">
    <property type="entry name" value="TrmB-like"/>
</dbReference>
<dbReference type="PANTHER" id="PTHR34293:SF1">
    <property type="entry name" value="HTH-TYPE TRANSCRIPTIONAL REGULATOR TRMBL2"/>
    <property type="match status" value="1"/>
</dbReference>
<evidence type="ECO:0000313" key="4">
    <source>
        <dbReference type="Proteomes" id="UP000234331"/>
    </source>
</evidence>
<accession>A0A2I2KJY6</accession>
<evidence type="ECO:0000313" key="3">
    <source>
        <dbReference type="EMBL" id="SNQ45982.1"/>
    </source>
</evidence>
<organism evidence="3 4">
    <name type="scientific">Frankia canadensis</name>
    <dbReference type="NCBI Taxonomy" id="1836972"/>
    <lineage>
        <taxon>Bacteria</taxon>
        <taxon>Bacillati</taxon>
        <taxon>Actinomycetota</taxon>
        <taxon>Actinomycetes</taxon>
        <taxon>Frankiales</taxon>
        <taxon>Frankiaceae</taxon>
        <taxon>Frankia</taxon>
    </lineage>
</organism>
<proteinExistence type="predicted"/>
<gene>
    <name evidence="3" type="ORF">FRACA_120045</name>
</gene>
<feature type="domain" description="HTH luxR-type" evidence="2">
    <location>
        <begin position="325"/>
        <end position="390"/>
    </location>
</feature>
<dbReference type="InterPro" id="IPR000792">
    <property type="entry name" value="Tscrpt_reg_LuxR_C"/>
</dbReference>
<dbReference type="GO" id="GO:0006355">
    <property type="term" value="P:regulation of DNA-templated transcription"/>
    <property type="evidence" value="ECO:0007669"/>
    <property type="project" value="InterPro"/>
</dbReference>
<dbReference type="SUPFAM" id="SSF46894">
    <property type="entry name" value="C-terminal effector domain of the bipartite response regulators"/>
    <property type="match status" value="1"/>
</dbReference>
<dbReference type="InterPro" id="IPR036388">
    <property type="entry name" value="WH-like_DNA-bd_sf"/>
</dbReference>
<dbReference type="InterPro" id="IPR016032">
    <property type="entry name" value="Sig_transdc_resp-reg_C-effctor"/>
</dbReference>
<feature type="region of interest" description="Disordered" evidence="1">
    <location>
        <begin position="24"/>
        <end position="52"/>
    </location>
</feature>
<sequence length="392" mass="42208">MSAADDRAARTAGTITAAAARTIAAPRARRAARGPAAGTSREPSVGDGHDPGAGEGAVLELIGLDDVALSAYRLWLRHESLTVADVAGLLGEPVRDMGQVRDRLLEHGLVLASRERPGHFVAVHPEAGFDHLLQAQHEQLIRRHERLVRARAQISTFVSDYLDSRPESDGVEVQRIDSVDQARAELLALVGRAEREVLTLHTRQGWSAALSSDVLPAELRALRRGVVMRAVLPRTLRLDERGAGYVRTVSAHGLDARIHDDPRLDATTVDGRVALVGPGRPGAAVGTGQALLVRAPELTAVLLTLFEQVWEIAEPLAGDQLGPAEGAEANMPSDTERLLLRLLSLGVKDEAAARHLGVSVRTVRRMIADLMARLDARSRFQAGTLATRRGWI</sequence>
<keyword evidence="4" id="KW-1185">Reference proteome</keyword>
<dbReference type="SMART" id="SM00421">
    <property type="entry name" value="HTH_LUXR"/>
    <property type="match status" value="1"/>
</dbReference>
<dbReference type="Proteomes" id="UP000234331">
    <property type="component" value="Unassembled WGS sequence"/>
</dbReference>
<dbReference type="GO" id="GO:0003677">
    <property type="term" value="F:DNA binding"/>
    <property type="evidence" value="ECO:0007669"/>
    <property type="project" value="InterPro"/>
</dbReference>
<evidence type="ECO:0000259" key="2">
    <source>
        <dbReference type="PROSITE" id="PS50043"/>
    </source>
</evidence>
<dbReference type="EMBL" id="FZMO01000024">
    <property type="protein sequence ID" value="SNQ45982.1"/>
    <property type="molecule type" value="Genomic_DNA"/>
</dbReference>
<dbReference type="PROSITE" id="PS50043">
    <property type="entry name" value="HTH_LUXR_2"/>
    <property type="match status" value="1"/>
</dbReference>
<evidence type="ECO:0000256" key="1">
    <source>
        <dbReference type="SAM" id="MobiDB-lite"/>
    </source>
</evidence>
<dbReference type="AlphaFoldDB" id="A0A2I2KJY6"/>
<dbReference type="Gene3D" id="1.10.10.10">
    <property type="entry name" value="Winged helix-like DNA-binding domain superfamily/Winged helix DNA-binding domain"/>
    <property type="match status" value="2"/>
</dbReference>